<evidence type="ECO:0000256" key="1">
    <source>
        <dbReference type="ARBA" id="ARBA00001946"/>
    </source>
</evidence>
<dbReference type="Pfam" id="PF00293">
    <property type="entry name" value="NUDIX"/>
    <property type="match status" value="1"/>
</dbReference>
<sequence>MIGAAGRGSPGGRSSGRWRVGVELVDDLDPAANPRRAAAGRVTCCGVTSVPYSHCSYCGAAYPAAAGWPRVCAVCGGTVWRNPLPVAVAVLPVRSATGLGVVVVRRDIEPARGQLALPGGFIEYGEEWSDALVRELREETGLLADAGEARLFAVHSAPAGGTMMVFGLLPERQVEDLPPSAPTEEATEWLVLTEPIELAFSTHTRVLADFLASQRAG</sequence>
<dbReference type="PROSITE" id="PS00893">
    <property type="entry name" value="NUDIX_BOX"/>
    <property type="match status" value="1"/>
</dbReference>
<dbReference type="GO" id="GO:0016787">
    <property type="term" value="F:hydrolase activity"/>
    <property type="evidence" value="ECO:0007669"/>
    <property type="project" value="UniProtKB-KW"/>
</dbReference>
<dbReference type="STRING" id="568872.GA0070624_4836"/>
<dbReference type="InterPro" id="IPR015797">
    <property type="entry name" value="NUDIX_hydrolase-like_dom_sf"/>
</dbReference>
<dbReference type="PRINTS" id="PR00502">
    <property type="entry name" value="NUDIXFAMILY"/>
</dbReference>
<proteinExistence type="inferred from homology"/>
<dbReference type="PANTHER" id="PTHR43222:SF12">
    <property type="entry name" value="NUDIX HYDROLASE"/>
    <property type="match status" value="1"/>
</dbReference>
<dbReference type="AlphaFoldDB" id="A0A1C6SWZ4"/>
<evidence type="ECO:0000256" key="4">
    <source>
        <dbReference type="ARBA" id="ARBA00022842"/>
    </source>
</evidence>
<dbReference type="InterPro" id="IPR020476">
    <property type="entry name" value="Nudix_hydrolase"/>
</dbReference>
<evidence type="ECO:0000313" key="8">
    <source>
        <dbReference type="Proteomes" id="UP000199413"/>
    </source>
</evidence>
<dbReference type="CDD" id="cd04674">
    <property type="entry name" value="NUDIX_Hydrolase"/>
    <property type="match status" value="1"/>
</dbReference>
<protein>
    <submittedName>
        <fullName evidence="7">ADP-ribose pyrophosphatase YjhB, NUDIX family</fullName>
    </submittedName>
</protein>
<dbReference type="OrthoDB" id="5417595at2"/>
<evidence type="ECO:0000256" key="3">
    <source>
        <dbReference type="ARBA" id="ARBA00022801"/>
    </source>
</evidence>
<keyword evidence="4" id="KW-0460">Magnesium</keyword>
<name>A0A1C6SWZ4_9ACTN</name>
<evidence type="ECO:0000256" key="2">
    <source>
        <dbReference type="ARBA" id="ARBA00005582"/>
    </source>
</evidence>
<comment type="similarity">
    <text evidence="2 5">Belongs to the Nudix hydrolase family.</text>
</comment>
<gene>
    <name evidence="7" type="ORF">GA0070624_4836</name>
</gene>
<dbReference type="SUPFAM" id="SSF55811">
    <property type="entry name" value="Nudix"/>
    <property type="match status" value="1"/>
</dbReference>
<dbReference type="PANTHER" id="PTHR43222">
    <property type="entry name" value="NUDIX HYDROLASE 23"/>
    <property type="match status" value="1"/>
</dbReference>
<comment type="cofactor">
    <cofactor evidence="1">
        <name>Mg(2+)</name>
        <dbReference type="ChEBI" id="CHEBI:18420"/>
    </cofactor>
</comment>
<dbReference type="Gene3D" id="3.90.79.10">
    <property type="entry name" value="Nucleoside Triphosphate Pyrophosphohydrolase"/>
    <property type="match status" value="1"/>
</dbReference>
<dbReference type="PROSITE" id="PS51462">
    <property type="entry name" value="NUDIX"/>
    <property type="match status" value="1"/>
</dbReference>
<keyword evidence="8" id="KW-1185">Reference proteome</keyword>
<dbReference type="Proteomes" id="UP000199413">
    <property type="component" value="Unassembled WGS sequence"/>
</dbReference>
<organism evidence="7 8">
    <name type="scientific">Micromonospora rhizosphaerae</name>
    <dbReference type="NCBI Taxonomy" id="568872"/>
    <lineage>
        <taxon>Bacteria</taxon>
        <taxon>Bacillati</taxon>
        <taxon>Actinomycetota</taxon>
        <taxon>Actinomycetes</taxon>
        <taxon>Micromonosporales</taxon>
        <taxon>Micromonosporaceae</taxon>
        <taxon>Micromonospora</taxon>
    </lineage>
</organism>
<dbReference type="InterPro" id="IPR000086">
    <property type="entry name" value="NUDIX_hydrolase_dom"/>
</dbReference>
<feature type="domain" description="Nudix hydrolase" evidence="6">
    <location>
        <begin position="83"/>
        <end position="213"/>
    </location>
</feature>
<evidence type="ECO:0000256" key="5">
    <source>
        <dbReference type="RuleBase" id="RU003476"/>
    </source>
</evidence>
<evidence type="ECO:0000259" key="6">
    <source>
        <dbReference type="PROSITE" id="PS51462"/>
    </source>
</evidence>
<accession>A0A1C6SWZ4</accession>
<reference evidence="8" key="1">
    <citation type="submission" date="2016-06" db="EMBL/GenBank/DDBJ databases">
        <authorList>
            <person name="Varghese N."/>
            <person name="Submissions Spin"/>
        </authorList>
    </citation>
    <scope>NUCLEOTIDE SEQUENCE [LARGE SCALE GENOMIC DNA]</scope>
    <source>
        <strain evidence="8">DSM 45431</strain>
    </source>
</reference>
<keyword evidence="3 5" id="KW-0378">Hydrolase</keyword>
<evidence type="ECO:0000313" key="7">
    <source>
        <dbReference type="EMBL" id="SCL33842.1"/>
    </source>
</evidence>
<dbReference type="InterPro" id="IPR020084">
    <property type="entry name" value="NUDIX_hydrolase_CS"/>
</dbReference>
<dbReference type="EMBL" id="FMHV01000002">
    <property type="protein sequence ID" value="SCL33842.1"/>
    <property type="molecule type" value="Genomic_DNA"/>
</dbReference>